<proteinExistence type="predicted"/>
<evidence type="ECO:0000313" key="2">
    <source>
        <dbReference type="Proteomes" id="UP000427906"/>
    </source>
</evidence>
<evidence type="ECO:0000313" key="1">
    <source>
        <dbReference type="EMBL" id="BBO67426.1"/>
    </source>
</evidence>
<dbReference type="KEGG" id="dalk:DSCA_13560"/>
<name>A0A5K7YEI1_9BACT</name>
<reference evidence="1 2" key="1">
    <citation type="submission" date="2019-11" db="EMBL/GenBank/DDBJ databases">
        <title>Comparative genomics of hydrocarbon-degrading Desulfosarcina strains.</title>
        <authorList>
            <person name="Watanabe M."/>
            <person name="Kojima H."/>
            <person name="Fukui M."/>
        </authorList>
    </citation>
    <scope>NUCLEOTIDE SEQUENCE [LARGE SCALE GENOMIC DNA]</scope>
    <source>
        <strain evidence="1 2">PL12</strain>
    </source>
</reference>
<sequence length="164" mass="18497">MFAGTGGCHGIAVINTIKKAEENLQRRLTLRIDPAGAEAALLVAGKCECDRRRFTTRFGIGLQKRSEHVLQRRCRRRPCDQLTKHTPFGFLRGATPGTAKGMRGPEDPKVRVYNRGRFLHRIENAGRQRLLPLRSSSSSLFAHCQLQKRVPEIKKRQLGGRLLT</sequence>
<dbReference type="Proteomes" id="UP000427906">
    <property type="component" value="Chromosome"/>
</dbReference>
<protein>
    <submittedName>
        <fullName evidence="1">Uncharacterized protein</fullName>
    </submittedName>
</protein>
<dbReference type="AlphaFoldDB" id="A0A5K7YEI1"/>
<organism evidence="1 2">
    <name type="scientific">Desulfosarcina alkanivorans</name>
    <dbReference type="NCBI Taxonomy" id="571177"/>
    <lineage>
        <taxon>Bacteria</taxon>
        <taxon>Pseudomonadati</taxon>
        <taxon>Thermodesulfobacteriota</taxon>
        <taxon>Desulfobacteria</taxon>
        <taxon>Desulfobacterales</taxon>
        <taxon>Desulfosarcinaceae</taxon>
        <taxon>Desulfosarcina</taxon>
    </lineage>
</organism>
<dbReference type="EMBL" id="AP021874">
    <property type="protein sequence ID" value="BBO67426.1"/>
    <property type="molecule type" value="Genomic_DNA"/>
</dbReference>
<accession>A0A5K7YEI1</accession>
<gene>
    <name evidence="1" type="ORF">DSCA_13560</name>
</gene>
<keyword evidence="2" id="KW-1185">Reference proteome</keyword>